<keyword evidence="2" id="KW-1185">Reference proteome</keyword>
<dbReference type="KEGG" id="vg:3890484"/>
<gene>
    <name evidence="1" type="ORF">HynVgp100</name>
</gene>
<evidence type="ECO:0000313" key="1">
    <source>
        <dbReference type="EMBL" id="BAE72389.1"/>
    </source>
</evidence>
<organismHost>
    <name type="scientific">Lepidoptera</name>
    <name type="common">moths &amp; butterflies</name>
    <dbReference type="NCBI Taxonomy" id="7088"/>
</organismHost>
<protein>
    <submittedName>
        <fullName evidence="1">ORF100 peptide</fullName>
    </submittedName>
</protein>
<sequence>MLLKCDNTTNTYIKHNLMGCYCRINTIYCALDFTPVNYIVIPLRHKLGLRA</sequence>
<accession>Q2NP11</accession>
<reference evidence="1 2" key="1">
    <citation type="journal article" date="2002" name="Virus Genes">
        <title>Identification and characterization of Hyphantria cunea nucleopolyhedrovirus homologous repeated regions.</title>
        <authorList>
            <person name="FelipeAlves C.A."/>
            <person name="Ikeda M."/>
            <person name="Kobayashi M."/>
        </authorList>
    </citation>
    <scope>NUCLEOTIDE SEQUENCE [LARGE SCALE GENOMIC DNA]</scope>
</reference>
<reference evidence="1 2" key="3">
    <citation type="journal article" date="2006" name="J. Gen. Virol.">
        <title>Gene organization and complete sequence of the Hyphantria cunea nucleopolyhedrovirus genome.</title>
        <authorList>
            <person name="Ikeda M."/>
            <person name="Shikata M."/>
            <person name="Shirata N."/>
            <person name="Chaeychomsri S."/>
            <person name="Kobayashi M."/>
        </authorList>
    </citation>
    <scope>NUCLEOTIDE SEQUENCE [LARGE SCALE GENOMIC DNA]</scope>
</reference>
<reference evidence="1 2" key="2">
    <citation type="journal article" date="2004" name="Virology">
        <title>Identification and functional analysis of Hyphantria cunea nucleopolyhedrovirus iap genes.</title>
        <authorList>
            <person name="Ikeda M."/>
            <person name="Yanagimoto K."/>
            <person name="Kobayashi M."/>
        </authorList>
    </citation>
    <scope>NUCLEOTIDE SEQUENCE [LARGE SCALE GENOMIC DNA]</scope>
</reference>
<organism evidence="1 2">
    <name type="scientific">Hyphantria cunea nuclear polyhedrosis virus</name>
    <name type="common">HcNPV</name>
    <dbReference type="NCBI Taxonomy" id="28288"/>
    <lineage>
        <taxon>Viruses</taxon>
        <taxon>Viruses incertae sedis</taxon>
        <taxon>Naldaviricetes</taxon>
        <taxon>Lefavirales</taxon>
        <taxon>Baculoviridae</taxon>
        <taxon>Alphabaculovirus</taxon>
        <taxon>Alphabaculovirus hycuneae</taxon>
    </lineage>
</organism>
<proteinExistence type="predicted"/>
<dbReference type="GeneID" id="3890484"/>
<dbReference type="EMBL" id="AP009046">
    <property type="protein sequence ID" value="BAE72389.1"/>
    <property type="molecule type" value="Genomic_DNA"/>
</dbReference>
<evidence type="ECO:0000313" key="2">
    <source>
        <dbReference type="Proteomes" id="UP000202376"/>
    </source>
</evidence>
<name>Q2NP11_NPVHC</name>
<dbReference type="Proteomes" id="UP000202376">
    <property type="component" value="Segment"/>
</dbReference>
<dbReference type="RefSeq" id="YP_473288.1">
    <property type="nucleotide sequence ID" value="NC_007767.1"/>
</dbReference>